<dbReference type="GO" id="GO:0051287">
    <property type="term" value="F:NAD binding"/>
    <property type="evidence" value="ECO:0007669"/>
    <property type="project" value="InterPro"/>
</dbReference>
<comment type="subcellular location">
    <subcellularLocation>
        <location evidence="1">Cytoplasm</location>
    </subcellularLocation>
</comment>
<reference evidence="11 12" key="1">
    <citation type="submission" date="2020-08" db="EMBL/GenBank/DDBJ databases">
        <title>Sequencing the genomes of 1000 actinobacteria strains.</title>
        <authorList>
            <person name="Klenk H.-P."/>
        </authorList>
    </citation>
    <scope>NUCLEOTIDE SEQUENCE [LARGE SCALE GENOMIC DNA]</scope>
    <source>
        <strain evidence="11 12">DSM 105783</strain>
    </source>
</reference>
<feature type="binding site" evidence="5">
    <location>
        <position position="183"/>
    </location>
    <ligand>
        <name>D-glyceraldehyde 3-phosphate</name>
        <dbReference type="ChEBI" id="CHEBI:59776"/>
    </ligand>
</feature>
<dbReference type="InterPro" id="IPR020830">
    <property type="entry name" value="GlycerAld_3-P_DH_AS"/>
</dbReference>
<dbReference type="Pfam" id="PF02800">
    <property type="entry name" value="Gp_dh_C"/>
    <property type="match status" value="1"/>
</dbReference>
<feature type="binding site" evidence="5">
    <location>
        <begin position="212"/>
        <end position="213"/>
    </location>
    <ligand>
        <name>D-glyceraldehyde 3-phosphate</name>
        <dbReference type="ChEBI" id="CHEBI:59776"/>
    </ligand>
</feature>
<dbReference type="PANTHER" id="PTHR43148">
    <property type="entry name" value="GLYCERALDEHYDE-3-PHOSPHATE DEHYDROGENASE 2"/>
    <property type="match status" value="1"/>
</dbReference>
<feature type="binding site" evidence="6">
    <location>
        <position position="35"/>
    </location>
    <ligand>
        <name>NAD(+)</name>
        <dbReference type="ChEBI" id="CHEBI:57540"/>
    </ligand>
</feature>
<dbReference type="Pfam" id="PF00044">
    <property type="entry name" value="Gp_dh_N"/>
    <property type="match status" value="1"/>
</dbReference>
<protein>
    <recommendedName>
        <fullName evidence="9">Glyceraldehyde-3-phosphate dehydrogenase</fullName>
        <ecNumber evidence="9">1.2.1.-</ecNumber>
    </recommendedName>
</protein>
<keyword evidence="3 9" id="KW-0560">Oxidoreductase</keyword>
<dbReference type="CDD" id="cd18126">
    <property type="entry name" value="GAPDH_I_C"/>
    <property type="match status" value="1"/>
</dbReference>
<evidence type="ECO:0000256" key="6">
    <source>
        <dbReference type="PIRSR" id="PIRSR000149-3"/>
    </source>
</evidence>
<evidence type="ECO:0000256" key="5">
    <source>
        <dbReference type="PIRSR" id="PIRSR000149-2"/>
    </source>
</evidence>
<dbReference type="InterPro" id="IPR036291">
    <property type="entry name" value="NAD(P)-bd_dom_sf"/>
</dbReference>
<comment type="caution">
    <text evidence="11">The sequence shown here is derived from an EMBL/GenBank/DDBJ whole genome shotgun (WGS) entry which is preliminary data.</text>
</comment>
<evidence type="ECO:0000313" key="12">
    <source>
        <dbReference type="Proteomes" id="UP000580797"/>
    </source>
</evidence>
<sequence length="340" mass="36587">MTTRIAINGFGRIGRTVLRVLEQKAPELELVAVNDLTHIDDIAMLVKYDTILGAYGKSVEVDGDTLVLDGRRIKVTAEKDPANLPWKDLDVEIVLECTGHFNTGSAAQKHLDAGAKKVILSAPGKDVDGTFVMGVNQDKYDTASHNIISNASCTTNCLAPMVKVLNDNFGIVDGIMTTIHAYTGDQNLHDNAHSKDQRRARAAAQNVIPTSTGAAKAIGEVIPELKGKLDGFAMRVPVITGSATDLTVELTRHVEVEEINAAFKKAAEEGPLKGYLKYSEDPIVSSDIVGDPASTIFDAPLTKSIGQTVKIIGWYDNEWGYSSRLVDLTKLVAEKLSATA</sequence>
<dbReference type="Gene3D" id="3.30.360.10">
    <property type="entry name" value="Dihydrodipicolinate Reductase, domain 2"/>
    <property type="match status" value="1"/>
</dbReference>
<feature type="binding site" evidence="6">
    <location>
        <begin position="12"/>
        <end position="13"/>
    </location>
    <ligand>
        <name>NAD(+)</name>
        <dbReference type="ChEBI" id="CHEBI:57540"/>
    </ligand>
</feature>
<evidence type="ECO:0000256" key="9">
    <source>
        <dbReference type="RuleBase" id="RU361160"/>
    </source>
</evidence>
<dbReference type="GO" id="GO:0006006">
    <property type="term" value="P:glucose metabolic process"/>
    <property type="evidence" value="ECO:0007669"/>
    <property type="project" value="InterPro"/>
</dbReference>
<dbReference type="RefSeq" id="WP_183663580.1">
    <property type="nucleotide sequence ID" value="NZ_BAAARH010000006.1"/>
</dbReference>
<evidence type="ECO:0000256" key="1">
    <source>
        <dbReference type="ARBA" id="ARBA00004496"/>
    </source>
</evidence>
<dbReference type="GO" id="GO:0004365">
    <property type="term" value="F:glyceraldehyde-3-phosphate dehydrogenase (NAD+) (phosphorylating) activity"/>
    <property type="evidence" value="ECO:0007669"/>
    <property type="project" value="UniProtKB-ARBA"/>
</dbReference>
<accession>A0A7W8TRX2</accession>
<feature type="active site" description="Nucleophile" evidence="4">
    <location>
        <position position="153"/>
    </location>
</feature>
<feature type="site" description="Activates thiol group during catalysis" evidence="7">
    <location>
        <position position="180"/>
    </location>
</feature>
<keyword evidence="6" id="KW-0547">Nucleotide-binding</keyword>
<gene>
    <name evidence="11" type="ORF">HD598_000504</name>
</gene>
<dbReference type="InterPro" id="IPR020829">
    <property type="entry name" value="GlycerAld_3-P_DH_cat"/>
</dbReference>
<dbReference type="InterPro" id="IPR006424">
    <property type="entry name" value="Glyceraldehyde-3-P_DH_1"/>
</dbReference>
<evidence type="ECO:0000256" key="7">
    <source>
        <dbReference type="PIRSR" id="PIRSR000149-4"/>
    </source>
</evidence>
<dbReference type="Gene3D" id="3.40.50.720">
    <property type="entry name" value="NAD(P)-binding Rossmann-like Domain"/>
    <property type="match status" value="1"/>
</dbReference>
<dbReference type="FunFam" id="3.30.360.10:FF:000002">
    <property type="entry name" value="Glyceraldehyde-3-phosphate dehydrogenase"/>
    <property type="match status" value="1"/>
</dbReference>
<dbReference type="NCBIfam" id="TIGR01534">
    <property type="entry name" value="GAPDH-I"/>
    <property type="match status" value="1"/>
</dbReference>
<feature type="binding site" evidence="6">
    <location>
        <position position="317"/>
    </location>
    <ligand>
        <name>NAD(+)</name>
        <dbReference type="ChEBI" id="CHEBI:57540"/>
    </ligand>
</feature>
<dbReference type="PRINTS" id="PR00078">
    <property type="entry name" value="G3PDHDRGNASE"/>
</dbReference>
<dbReference type="GO" id="GO:0050661">
    <property type="term" value="F:NADP binding"/>
    <property type="evidence" value="ECO:0007669"/>
    <property type="project" value="InterPro"/>
</dbReference>
<evidence type="ECO:0000256" key="4">
    <source>
        <dbReference type="PIRSR" id="PIRSR000149-1"/>
    </source>
</evidence>
<name>A0A7W8TRX2_9MICC</name>
<feature type="binding site" evidence="6">
    <location>
        <position position="121"/>
    </location>
    <ligand>
        <name>NAD(+)</name>
        <dbReference type="ChEBI" id="CHEBI:57540"/>
    </ligand>
</feature>
<evidence type="ECO:0000256" key="2">
    <source>
        <dbReference type="ARBA" id="ARBA00007406"/>
    </source>
</evidence>
<feature type="binding site" evidence="5">
    <location>
        <begin position="152"/>
        <end position="154"/>
    </location>
    <ligand>
        <name>D-glyceraldehyde 3-phosphate</name>
        <dbReference type="ChEBI" id="CHEBI:59776"/>
    </ligand>
</feature>
<dbReference type="Proteomes" id="UP000580797">
    <property type="component" value="Unassembled WGS sequence"/>
</dbReference>
<keyword evidence="6" id="KW-0520">NAD</keyword>
<proteinExistence type="inferred from homology"/>
<dbReference type="FunFam" id="3.40.50.720:FF:000001">
    <property type="entry name" value="Glyceraldehyde-3-phosphate dehydrogenase"/>
    <property type="match status" value="1"/>
</dbReference>
<evidence type="ECO:0000256" key="8">
    <source>
        <dbReference type="RuleBase" id="RU000397"/>
    </source>
</evidence>
<evidence type="ECO:0000256" key="3">
    <source>
        <dbReference type="ARBA" id="ARBA00023002"/>
    </source>
</evidence>
<evidence type="ECO:0000313" key="11">
    <source>
        <dbReference type="EMBL" id="MBB5511817.1"/>
    </source>
</evidence>
<dbReference type="InterPro" id="IPR020831">
    <property type="entry name" value="GlycerAld/Erythrose_P_DH"/>
</dbReference>
<dbReference type="GO" id="GO:0005737">
    <property type="term" value="C:cytoplasm"/>
    <property type="evidence" value="ECO:0007669"/>
    <property type="project" value="UniProtKB-SubCell"/>
</dbReference>
<dbReference type="SMART" id="SM00846">
    <property type="entry name" value="Gp_dh_N"/>
    <property type="match status" value="1"/>
</dbReference>
<dbReference type="EMBL" id="JACHDR010000001">
    <property type="protein sequence ID" value="MBB5511817.1"/>
    <property type="molecule type" value="Genomic_DNA"/>
</dbReference>
<dbReference type="EC" id="1.2.1.-" evidence="9"/>
<comment type="similarity">
    <text evidence="2 8">Belongs to the glyceraldehyde-3-phosphate dehydrogenase family.</text>
</comment>
<dbReference type="CDD" id="cd05214">
    <property type="entry name" value="GAPDH_I_N"/>
    <property type="match status" value="1"/>
</dbReference>
<dbReference type="PROSITE" id="PS00071">
    <property type="entry name" value="GAPDH"/>
    <property type="match status" value="1"/>
</dbReference>
<dbReference type="PIRSF" id="PIRSF000149">
    <property type="entry name" value="GAP_DH"/>
    <property type="match status" value="1"/>
</dbReference>
<dbReference type="InterPro" id="IPR020828">
    <property type="entry name" value="GlycerAld_3-P_DH_NAD(P)-bd"/>
</dbReference>
<evidence type="ECO:0000259" key="10">
    <source>
        <dbReference type="SMART" id="SM00846"/>
    </source>
</evidence>
<organism evidence="11 12">
    <name type="scientific">Neomicrococcus aestuarii</name>
    <dbReference type="NCBI Taxonomy" id="556325"/>
    <lineage>
        <taxon>Bacteria</taxon>
        <taxon>Bacillati</taxon>
        <taxon>Actinomycetota</taxon>
        <taxon>Actinomycetes</taxon>
        <taxon>Micrococcales</taxon>
        <taxon>Micrococcaceae</taxon>
        <taxon>Neomicrococcus</taxon>
    </lineage>
</organism>
<dbReference type="AlphaFoldDB" id="A0A7W8TRX2"/>
<dbReference type="SUPFAM" id="SSF51735">
    <property type="entry name" value="NAD(P)-binding Rossmann-fold domains"/>
    <property type="match status" value="1"/>
</dbReference>
<feature type="domain" description="Glyceraldehyde 3-phosphate dehydrogenase NAD(P) binding" evidence="10">
    <location>
        <begin position="3"/>
        <end position="153"/>
    </location>
</feature>
<dbReference type="SUPFAM" id="SSF55347">
    <property type="entry name" value="Glyceraldehyde-3-phosphate dehydrogenase-like, C-terminal domain"/>
    <property type="match status" value="1"/>
</dbReference>
<feature type="binding site" evidence="5">
    <location>
        <position position="235"/>
    </location>
    <ligand>
        <name>D-glyceraldehyde 3-phosphate</name>
        <dbReference type="ChEBI" id="CHEBI:59776"/>
    </ligand>
</feature>